<comment type="caution">
    <text evidence="13">The sequence shown here is derived from an EMBL/GenBank/DDBJ whole genome shotgun (WGS) entry which is preliminary data.</text>
</comment>
<sequence length="293" mass="31016">MKIAIMGAGAVGCYYGALLALGGHEVTLIGRPQHVEAMNRDGLRLERAGESVFVPVQASTEAEGALDAELVLVCVKSADTEEAGRALRPVLGADALVLSLQNGVDNAERLQAALGRGVIPVVVYVGTDMAGAGHVRHHGGGRLVLGGHLALAKLFTRAGIPTEISSNVQGALWSKVILNCAYNAISAIAQMPYGRFADFPGAERVLRDVVDECLTVASRLGVTVPGDMHEVVSQLAVLMPEQRSSTAQDLARGRPTEIDYLNGYVVRQGEALSIPVPVNRTLHMLVKMLEKKN</sequence>
<evidence type="ECO:0000256" key="7">
    <source>
        <dbReference type="ARBA" id="ARBA00023002"/>
    </source>
</evidence>
<dbReference type="InterPro" id="IPR013752">
    <property type="entry name" value="KPA_reductase"/>
</dbReference>
<evidence type="ECO:0000313" key="13">
    <source>
        <dbReference type="EMBL" id="MBB5373289.1"/>
    </source>
</evidence>
<dbReference type="EMBL" id="JACHFJ010000005">
    <property type="protein sequence ID" value="MBB5373289.1"/>
    <property type="molecule type" value="Genomic_DNA"/>
</dbReference>
<evidence type="ECO:0000256" key="9">
    <source>
        <dbReference type="ARBA" id="ARBA00048793"/>
    </source>
</evidence>
<dbReference type="Gene3D" id="1.10.1040.10">
    <property type="entry name" value="N-(1-d-carboxylethyl)-l-norvaline Dehydrogenase, domain 2"/>
    <property type="match status" value="1"/>
</dbReference>
<dbReference type="Gene3D" id="3.40.50.720">
    <property type="entry name" value="NAD(P)-binding Rossmann-like Domain"/>
    <property type="match status" value="1"/>
</dbReference>
<evidence type="ECO:0000256" key="1">
    <source>
        <dbReference type="ARBA" id="ARBA00004994"/>
    </source>
</evidence>
<dbReference type="Pfam" id="PF02558">
    <property type="entry name" value="ApbA"/>
    <property type="match status" value="1"/>
</dbReference>
<comment type="similarity">
    <text evidence="2 10">Belongs to the ketopantoate reductase family.</text>
</comment>
<gene>
    <name evidence="13" type="ORF">HNP71_001548</name>
</gene>
<comment type="pathway">
    <text evidence="1 10">Cofactor biosynthesis; (R)-pantothenate biosynthesis; (R)-pantoate from 3-methyl-2-oxobutanoate: step 2/2.</text>
</comment>
<evidence type="ECO:0000259" key="11">
    <source>
        <dbReference type="Pfam" id="PF02558"/>
    </source>
</evidence>
<comment type="function">
    <text evidence="10">Catalyzes the NADPH-dependent reduction of ketopantoate into pantoic acid.</text>
</comment>
<dbReference type="InterPro" id="IPR008927">
    <property type="entry name" value="6-PGluconate_DH-like_C_sf"/>
</dbReference>
<dbReference type="NCBIfam" id="TIGR00745">
    <property type="entry name" value="apbA_panE"/>
    <property type="match status" value="1"/>
</dbReference>
<evidence type="ECO:0000256" key="8">
    <source>
        <dbReference type="ARBA" id="ARBA00032024"/>
    </source>
</evidence>
<reference evidence="13 14" key="1">
    <citation type="submission" date="2020-08" db="EMBL/GenBank/DDBJ databases">
        <title>Genomic Encyclopedia of Type Strains, Phase IV (KMG-IV): sequencing the most valuable type-strain genomes for metagenomic binning, comparative biology and taxonomic classification.</title>
        <authorList>
            <person name="Goeker M."/>
        </authorList>
    </citation>
    <scope>NUCLEOTIDE SEQUENCE [LARGE SCALE GENOMIC DNA]</scope>
    <source>
        <strain evidence="13 14">DSM 27026</strain>
    </source>
</reference>
<dbReference type="InterPro" id="IPR050838">
    <property type="entry name" value="Ketopantoate_reductase"/>
</dbReference>
<organism evidence="13 14">
    <name type="scientific">Acidocella aromatica</name>
    <dbReference type="NCBI Taxonomy" id="1303579"/>
    <lineage>
        <taxon>Bacteria</taxon>
        <taxon>Pseudomonadati</taxon>
        <taxon>Pseudomonadota</taxon>
        <taxon>Alphaproteobacteria</taxon>
        <taxon>Acetobacterales</taxon>
        <taxon>Acidocellaceae</taxon>
        <taxon>Acidocella</taxon>
    </lineage>
</organism>
<dbReference type="Proteomes" id="UP000553706">
    <property type="component" value="Unassembled WGS sequence"/>
</dbReference>
<keyword evidence="7 10" id="KW-0560">Oxidoreductase</keyword>
<dbReference type="SUPFAM" id="SSF48179">
    <property type="entry name" value="6-phosphogluconate dehydrogenase C-terminal domain-like"/>
    <property type="match status" value="1"/>
</dbReference>
<dbReference type="InterPro" id="IPR036291">
    <property type="entry name" value="NAD(P)-bd_dom_sf"/>
</dbReference>
<dbReference type="InterPro" id="IPR013332">
    <property type="entry name" value="KPR_N"/>
</dbReference>
<comment type="catalytic activity">
    <reaction evidence="9 10">
        <text>(R)-pantoate + NADP(+) = 2-dehydropantoate + NADPH + H(+)</text>
        <dbReference type="Rhea" id="RHEA:16233"/>
        <dbReference type="ChEBI" id="CHEBI:11561"/>
        <dbReference type="ChEBI" id="CHEBI:15378"/>
        <dbReference type="ChEBI" id="CHEBI:15980"/>
        <dbReference type="ChEBI" id="CHEBI:57783"/>
        <dbReference type="ChEBI" id="CHEBI:58349"/>
        <dbReference type="EC" id="1.1.1.169"/>
    </reaction>
</comment>
<protein>
    <recommendedName>
        <fullName evidence="4 10">2-dehydropantoate 2-reductase</fullName>
        <ecNumber evidence="3 10">1.1.1.169</ecNumber>
    </recommendedName>
    <alternativeName>
        <fullName evidence="8 10">Ketopantoate reductase</fullName>
    </alternativeName>
</protein>
<dbReference type="InterPro" id="IPR003710">
    <property type="entry name" value="ApbA"/>
</dbReference>
<dbReference type="GO" id="GO:0008677">
    <property type="term" value="F:2-dehydropantoate 2-reductase activity"/>
    <property type="evidence" value="ECO:0007669"/>
    <property type="project" value="UniProtKB-EC"/>
</dbReference>
<evidence type="ECO:0000259" key="12">
    <source>
        <dbReference type="Pfam" id="PF08546"/>
    </source>
</evidence>
<feature type="domain" description="Ketopantoate reductase N-terminal" evidence="11">
    <location>
        <begin position="3"/>
        <end position="146"/>
    </location>
</feature>
<dbReference type="AlphaFoldDB" id="A0A840VM83"/>
<evidence type="ECO:0000256" key="6">
    <source>
        <dbReference type="ARBA" id="ARBA00022857"/>
    </source>
</evidence>
<evidence type="ECO:0000256" key="5">
    <source>
        <dbReference type="ARBA" id="ARBA00022655"/>
    </source>
</evidence>
<dbReference type="UniPathway" id="UPA00028">
    <property type="reaction ID" value="UER00004"/>
</dbReference>
<name>A0A840VM83_9PROT</name>
<dbReference type="RefSeq" id="WP_183266295.1">
    <property type="nucleotide sequence ID" value="NZ_JACHFJ010000005.1"/>
</dbReference>
<keyword evidence="5 10" id="KW-0566">Pantothenate biosynthesis</keyword>
<evidence type="ECO:0000256" key="10">
    <source>
        <dbReference type="RuleBase" id="RU362068"/>
    </source>
</evidence>
<feature type="domain" description="Ketopantoate reductase C-terminal" evidence="12">
    <location>
        <begin position="167"/>
        <end position="290"/>
    </location>
</feature>
<keyword evidence="14" id="KW-1185">Reference proteome</keyword>
<dbReference type="SUPFAM" id="SSF51735">
    <property type="entry name" value="NAD(P)-binding Rossmann-fold domains"/>
    <property type="match status" value="1"/>
</dbReference>
<dbReference type="EC" id="1.1.1.169" evidence="3 10"/>
<accession>A0A840VM83</accession>
<dbReference type="GO" id="GO:0050661">
    <property type="term" value="F:NADP binding"/>
    <property type="evidence" value="ECO:0007669"/>
    <property type="project" value="TreeGrafter"/>
</dbReference>
<keyword evidence="6 10" id="KW-0521">NADP</keyword>
<dbReference type="GO" id="GO:0015940">
    <property type="term" value="P:pantothenate biosynthetic process"/>
    <property type="evidence" value="ECO:0007669"/>
    <property type="project" value="UniProtKB-UniPathway"/>
</dbReference>
<dbReference type="InterPro" id="IPR013328">
    <property type="entry name" value="6PGD_dom2"/>
</dbReference>
<evidence type="ECO:0000256" key="2">
    <source>
        <dbReference type="ARBA" id="ARBA00007870"/>
    </source>
</evidence>
<evidence type="ECO:0000256" key="3">
    <source>
        <dbReference type="ARBA" id="ARBA00013014"/>
    </source>
</evidence>
<dbReference type="PANTHER" id="PTHR43765">
    <property type="entry name" value="2-DEHYDROPANTOATE 2-REDUCTASE-RELATED"/>
    <property type="match status" value="1"/>
</dbReference>
<evidence type="ECO:0000313" key="14">
    <source>
        <dbReference type="Proteomes" id="UP000553706"/>
    </source>
</evidence>
<evidence type="ECO:0000256" key="4">
    <source>
        <dbReference type="ARBA" id="ARBA00019465"/>
    </source>
</evidence>
<proteinExistence type="inferred from homology"/>
<dbReference type="Pfam" id="PF08546">
    <property type="entry name" value="ApbA_C"/>
    <property type="match status" value="1"/>
</dbReference>
<dbReference type="GO" id="GO:0005737">
    <property type="term" value="C:cytoplasm"/>
    <property type="evidence" value="ECO:0007669"/>
    <property type="project" value="TreeGrafter"/>
</dbReference>
<dbReference type="FunFam" id="1.10.1040.10:FF:000017">
    <property type="entry name" value="2-dehydropantoate 2-reductase"/>
    <property type="match status" value="1"/>
</dbReference>
<dbReference type="PANTHER" id="PTHR43765:SF2">
    <property type="entry name" value="2-DEHYDROPANTOATE 2-REDUCTASE"/>
    <property type="match status" value="1"/>
</dbReference>